<name>A0A345Z4I1_9MOLU</name>
<gene>
    <name evidence="2" type="ORF">SALLE_v1c08400</name>
</gene>
<dbReference type="Proteomes" id="UP000254792">
    <property type="component" value="Chromosome"/>
</dbReference>
<reference evidence="2 3" key="1">
    <citation type="submission" date="2018-07" db="EMBL/GenBank/DDBJ databases">
        <title>Complete genome sequence of Spiroplasma alleghenense PLHS-1 (ATCC 51752).</title>
        <authorList>
            <person name="Chou L."/>
            <person name="Lee T.-Y."/>
            <person name="Tsai Y.-M."/>
            <person name="Kuo C.-H."/>
        </authorList>
    </citation>
    <scope>NUCLEOTIDE SEQUENCE [LARGE SCALE GENOMIC DNA]</scope>
    <source>
        <strain evidence="2 3">PLHS-1</strain>
    </source>
</reference>
<keyword evidence="1" id="KW-0732">Signal</keyword>
<sequence>MKKILLILSSLLISAPYITNAKNSIETQSKDESSETVNDIPDYYFKSAGGEQPGDPINNPSDLFYENNQTDFELVPNFEWFFKLKKEESFGYSEARYREKGKLKKGLCEYNSLAMILTYLELFVTSEVINDDNFRKYFDFGIKEEGKIQAPIHRYSFKEYETMDSSLASKLWNLNNFKLDLLVGGSVQNTFNKWIQIQSREANIANEYSASFWHTSSPEDNLLKHRVPVMMSWTKHKHNIVIFGYNKSTDSYVVHYGWPDSQPIRIIKKSLLWSTFSGGFWNAFYPNPNKPKQALKKRFKYQGELYSWTELERMGKTANDFANMEFLDNYK</sequence>
<evidence type="ECO:0000256" key="1">
    <source>
        <dbReference type="SAM" id="SignalP"/>
    </source>
</evidence>
<dbReference type="AlphaFoldDB" id="A0A345Z4I1"/>
<accession>A0A345Z4I1</accession>
<keyword evidence="3" id="KW-1185">Reference proteome</keyword>
<proteinExistence type="predicted"/>
<evidence type="ECO:0000313" key="2">
    <source>
        <dbReference type="EMBL" id="AXK51510.1"/>
    </source>
</evidence>
<dbReference type="NCBIfam" id="NF045837">
    <property type="entry name" value="Mplas_Cys_pep"/>
    <property type="match status" value="1"/>
</dbReference>
<organism evidence="2 3">
    <name type="scientific">Spiroplasma alleghenense</name>
    <dbReference type="NCBI Taxonomy" id="216931"/>
    <lineage>
        <taxon>Bacteria</taxon>
        <taxon>Bacillati</taxon>
        <taxon>Mycoplasmatota</taxon>
        <taxon>Mollicutes</taxon>
        <taxon>Entomoplasmatales</taxon>
        <taxon>Spiroplasmataceae</taxon>
        <taxon>Spiroplasma</taxon>
    </lineage>
</organism>
<feature type="chain" id="PRO_5017005000" description="Peptidase C39-like domain-containing protein" evidence="1">
    <location>
        <begin position="22"/>
        <end position="331"/>
    </location>
</feature>
<dbReference type="RefSeq" id="WP_115558405.1">
    <property type="nucleotide sequence ID" value="NZ_CP031376.1"/>
</dbReference>
<dbReference type="KEGG" id="salx:SALLE_v1c08400"/>
<protein>
    <recommendedName>
        <fullName evidence="4">Peptidase C39-like domain-containing protein</fullName>
    </recommendedName>
</protein>
<dbReference type="OrthoDB" id="395574at2"/>
<evidence type="ECO:0008006" key="4">
    <source>
        <dbReference type="Google" id="ProtNLM"/>
    </source>
</evidence>
<dbReference type="EMBL" id="CP031376">
    <property type="protein sequence ID" value="AXK51510.1"/>
    <property type="molecule type" value="Genomic_DNA"/>
</dbReference>
<dbReference type="InterPro" id="IPR054779">
    <property type="entry name" value="Cys_pept_put_mycoplasmatota"/>
</dbReference>
<feature type="signal peptide" evidence="1">
    <location>
        <begin position="1"/>
        <end position="21"/>
    </location>
</feature>
<evidence type="ECO:0000313" key="3">
    <source>
        <dbReference type="Proteomes" id="UP000254792"/>
    </source>
</evidence>